<evidence type="ECO:0000313" key="1">
    <source>
        <dbReference type="EMBL" id="MFL9832524.1"/>
    </source>
</evidence>
<proteinExistence type="predicted"/>
<name>A0ABW8XXM5_9FLAO</name>
<dbReference type="EMBL" id="JBELPY010000001">
    <property type="protein sequence ID" value="MFL9832524.1"/>
    <property type="molecule type" value="Genomic_DNA"/>
</dbReference>
<sequence length="105" mass="12394">MNLEELNKGTIIEFLKTQQAKRKFVITPSSILKNLGFPIVEHHFIIQYKSTRLELKQILVELHKEEFLIKRKSPQDFLGIKEVGYDFVFENIESNLNDENSILFQ</sequence>
<keyword evidence="2" id="KW-1185">Reference proteome</keyword>
<comment type="caution">
    <text evidence="1">The sequence shown here is derived from an EMBL/GenBank/DDBJ whole genome shotgun (WGS) entry which is preliminary data.</text>
</comment>
<dbReference type="RefSeq" id="WP_408086512.1">
    <property type="nucleotide sequence ID" value="NZ_JBELPY010000001.1"/>
</dbReference>
<gene>
    <name evidence="1" type="ORF">ABS765_00610</name>
</gene>
<protein>
    <submittedName>
        <fullName evidence="1">Uncharacterized protein</fullName>
    </submittedName>
</protein>
<reference evidence="1 2" key="1">
    <citation type="submission" date="2024-06" db="EMBL/GenBank/DDBJ databases">
        <authorList>
            <person name="Kaempfer P."/>
            <person name="Viver T."/>
        </authorList>
    </citation>
    <scope>NUCLEOTIDE SEQUENCE [LARGE SCALE GENOMIC DNA]</scope>
    <source>
        <strain evidence="1 2">ST-37</strain>
    </source>
</reference>
<evidence type="ECO:0000313" key="2">
    <source>
        <dbReference type="Proteomes" id="UP001629058"/>
    </source>
</evidence>
<accession>A0ABW8XXM5</accession>
<dbReference type="Proteomes" id="UP001629058">
    <property type="component" value="Unassembled WGS sequence"/>
</dbReference>
<organism evidence="1 2">
    <name type="scientific">Chryseobacterium terrae</name>
    <dbReference type="NCBI Taxonomy" id="3163299"/>
    <lineage>
        <taxon>Bacteria</taxon>
        <taxon>Pseudomonadati</taxon>
        <taxon>Bacteroidota</taxon>
        <taxon>Flavobacteriia</taxon>
        <taxon>Flavobacteriales</taxon>
        <taxon>Weeksellaceae</taxon>
        <taxon>Chryseobacterium group</taxon>
        <taxon>Chryseobacterium</taxon>
    </lineage>
</organism>